<proteinExistence type="predicted"/>
<evidence type="ECO:0008006" key="4">
    <source>
        <dbReference type="Google" id="ProtNLM"/>
    </source>
</evidence>
<dbReference type="InterPro" id="IPR016186">
    <property type="entry name" value="C-type_lectin-like/link_sf"/>
</dbReference>
<dbReference type="SUPFAM" id="SSF56436">
    <property type="entry name" value="C-type lectin-like"/>
    <property type="match status" value="1"/>
</dbReference>
<feature type="region of interest" description="Disordered" evidence="1">
    <location>
        <begin position="1"/>
        <end position="20"/>
    </location>
</feature>
<accession>A0A2G9NBE6</accession>
<organism evidence="2 3">
    <name type="scientific">Aquarana catesbeiana</name>
    <name type="common">American bullfrog</name>
    <name type="synonym">Rana catesbeiana</name>
    <dbReference type="NCBI Taxonomy" id="8400"/>
    <lineage>
        <taxon>Eukaryota</taxon>
        <taxon>Metazoa</taxon>
        <taxon>Chordata</taxon>
        <taxon>Craniata</taxon>
        <taxon>Vertebrata</taxon>
        <taxon>Euteleostomi</taxon>
        <taxon>Amphibia</taxon>
        <taxon>Batrachia</taxon>
        <taxon>Anura</taxon>
        <taxon>Neobatrachia</taxon>
        <taxon>Ranoidea</taxon>
        <taxon>Ranidae</taxon>
        <taxon>Aquarana</taxon>
    </lineage>
</organism>
<keyword evidence="3" id="KW-1185">Reference proteome</keyword>
<name>A0A2G9NBE6_AQUCT</name>
<feature type="compositionally biased region" description="Polar residues" evidence="1">
    <location>
        <begin position="1"/>
        <end position="10"/>
    </location>
</feature>
<feature type="non-terminal residue" evidence="2">
    <location>
        <position position="96"/>
    </location>
</feature>
<sequence length="96" mass="11095">MARKSQSTETDPLCPKADNPTQWVRHKDFCYAFDMKIYNYSVFTSENATKICETLDPTAKLLTINDEEENEFVSKYLMSDAFITRRTWLGVDPNSA</sequence>
<dbReference type="AlphaFoldDB" id="A0A2G9NBE6"/>
<reference evidence="3" key="1">
    <citation type="journal article" date="2017" name="Nat. Commun.">
        <title>The North American bullfrog draft genome provides insight into hormonal regulation of long noncoding RNA.</title>
        <authorList>
            <person name="Hammond S.A."/>
            <person name="Warren R.L."/>
            <person name="Vandervalk B.P."/>
            <person name="Kucuk E."/>
            <person name="Khan H."/>
            <person name="Gibb E.A."/>
            <person name="Pandoh P."/>
            <person name="Kirk H."/>
            <person name="Zhao Y."/>
            <person name="Jones M."/>
            <person name="Mungall A.J."/>
            <person name="Coope R."/>
            <person name="Pleasance S."/>
            <person name="Moore R.A."/>
            <person name="Holt R.A."/>
            <person name="Round J.M."/>
            <person name="Ohora S."/>
            <person name="Walle B.V."/>
            <person name="Veldhoen N."/>
            <person name="Helbing C.C."/>
            <person name="Birol I."/>
        </authorList>
    </citation>
    <scope>NUCLEOTIDE SEQUENCE [LARGE SCALE GENOMIC DNA]</scope>
</reference>
<dbReference type="InterPro" id="IPR016187">
    <property type="entry name" value="CTDL_fold"/>
</dbReference>
<gene>
    <name evidence="2" type="ORF">AB205_0220080</name>
</gene>
<dbReference type="OrthoDB" id="6153550at2759"/>
<dbReference type="Gene3D" id="3.10.100.10">
    <property type="entry name" value="Mannose-Binding Protein A, subunit A"/>
    <property type="match status" value="1"/>
</dbReference>
<protein>
    <recommendedName>
        <fullName evidence="4">C-type lectin domain-containing protein</fullName>
    </recommendedName>
</protein>
<dbReference type="Proteomes" id="UP000228934">
    <property type="component" value="Unassembled WGS sequence"/>
</dbReference>
<evidence type="ECO:0000313" key="3">
    <source>
        <dbReference type="Proteomes" id="UP000228934"/>
    </source>
</evidence>
<dbReference type="EMBL" id="KV923735">
    <property type="protein sequence ID" value="PIN88408.1"/>
    <property type="molecule type" value="Genomic_DNA"/>
</dbReference>
<evidence type="ECO:0000313" key="2">
    <source>
        <dbReference type="EMBL" id="PIN88408.1"/>
    </source>
</evidence>
<evidence type="ECO:0000256" key="1">
    <source>
        <dbReference type="SAM" id="MobiDB-lite"/>
    </source>
</evidence>